<gene>
    <name evidence="4" type="ORF">NG895_24645</name>
</gene>
<dbReference type="InterPro" id="IPR029065">
    <property type="entry name" value="Enolase_C-like"/>
</dbReference>
<sequence length="480" mass="53203">MSLKRSTTDTHSTRPTDVRVVAVELYYLPVETRVPLKFGSETLTSVVCARAQVTVEDARGQRAIGWGETPLSVQWVWPSSLSYQQRLATIQRFCQRLAEQLVEHDAVGHPLELGHRFQQEVLEPELASEQQTAPPGAAIPLLAGLLCCSVFDVAVYDAYAKLCDASVWDVLGSAHLSSDLGCFLTAAEGEQLSFSGRYPADFLKKPADQSLTAWHLVGGLDPVVPSDLIGNEPDDGYPVLLSEWIDHDGLQALKVKLRGNDADWDYRRLIQVGQVALTHGATSLTADFNCTVTDPQYVVEVLDRLERDEPAIHEAILYIEQPFPYDLERYQLDVRPVSQRKLLLMDESAHNWQLIRLGRSLGWTGVALKTCKTLTGALLSLCWARAHDMRLMVQDLTNPMLAQIPHLQLAANCHTLLGVETNAMQFYPAASEIEAQVHPGIYCRQNGRVDLSTTNGTGFGYRVDEIARPLPDPACCFESV</sequence>
<keyword evidence="2" id="KW-0479">Metal-binding</keyword>
<protein>
    <submittedName>
        <fullName evidence="4">Mandelate racemase/muconate lactonizing enzyme family protein</fullName>
    </submittedName>
</protein>
<dbReference type="Gene3D" id="3.20.20.120">
    <property type="entry name" value="Enolase-like C-terminal domain"/>
    <property type="match status" value="1"/>
</dbReference>
<dbReference type="InterPro" id="IPR034593">
    <property type="entry name" value="DgoD-like"/>
</dbReference>
<keyword evidence="5" id="KW-1185">Reference proteome</keyword>
<dbReference type="RefSeq" id="WP_252855212.1">
    <property type="nucleotide sequence ID" value="NZ_JAMXLR010000089.1"/>
</dbReference>
<name>A0A9X2JKQ3_9BACT</name>
<evidence type="ECO:0000256" key="1">
    <source>
        <dbReference type="ARBA" id="ARBA00008031"/>
    </source>
</evidence>
<dbReference type="AlphaFoldDB" id="A0A9X2JKQ3"/>
<comment type="similarity">
    <text evidence="1">Belongs to the mandelate racemase/muconate lactonizing enzyme family.</text>
</comment>
<evidence type="ECO:0000259" key="3">
    <source>
        <dbReference type="Pfam" id="PF13378"/>
    </source>
</evidence>
<reference evidence="4" key="1">
    <citation type="submission" date="2022-06" db="EMBL/GenBank/DDBJ databases">
        <title>Aeoliella straminimaris, a novel planctomycete from sediments.</title>
        <authorList>
            <person name="Vitorino I.R."/>
            <person name="Lage O.M."/>
        </authorList>
    </citation>
    <scope>NUCLEOTIDE SEQUENCE</scope>
    <source>
        <strain evidence="4">ICT_H6.2</strain>
    </source>
</reference>
<dbReference type="Pfam" id="PF13378">
    <property type="entry name" value="MR_MLE_C"/>
    <property type="match status" value="1"/>
</dbReference>
<dbReference type="SUPFAM" id="SSF51604">
    <property type="entry name" value="Enolase C-terminal domain-like"/>
    <property type="match status" value="1"/>
</dbReference>
<dbReference type="PANTHER" id="PTHR48080">
    <property type="entry name" value="D-GALACTONATE DEHYDRATASE-RELATED"/>
    <property type="match status" value="1"/>
</dbReference>
<feature type="domain" description="Enolase C-terminal" evidence="3">
    <location>
        <begin position="242"/>
        <end position="465"/>
    </location>
</feature>
<dbReference type="Proteomes" id="UP001155241">
    <property type="component" value="Unassembled WGS sequence"/>
</dbReference>
<accession>A0A9X2JKQ3</accession>
<dbReference type="PANTHER" id="PTHR48080:SF3">
    <property type="entry name" value="ENOLASE SUPERFAMILY MEMBER DDB_G0284701"/>
    <property type="match status" value="1"/>
</dbReference>
<evidence type="ECO:0000313" key="5">
    <source>
        <dbReference type="Proteomes" id="UP001155241"/>
    </source>
</evidence>
<dbReference type="InterPro" id="IPR036849">
    <property type="entry name" value="Enolase-like_C_sf"/>
</dbReference>
<dbReference type="GO" id="GO:0046872">
    <property type="term" value="F:metal ion binding"/>
    <property type="evidence" value="ECO:0007669"/>
    <property type="project" value="UniProtKB-KW"/>
</dbReference>
<dbReference type="InterPro" id="IPR029017">
    <property type="entry name" value="Enolase-like_N"/>
</dbReference>
<dbReference type="Gene3D" id="3.30.390.10">
    <property type="entry name" value="Enolase-like, N-terminal domain"/>
    <property type="match status" value="1"/>
</dbReference>
<evidence type="ECO:0000256" key="2">
    <source>
        <dbReference type="ARBA" id="ARBA00022723"/>
    </source>
</evidence>
<proteinExistence type="inferred from homology"/>
<organism evidence="4 5">
    <name type="scientific">Aeoliella straminimaris</name>
    <dbReference type="NCBI Taxonomy" id="2954799"/>
    <lineage>
        <taxon>Bacteria</taxon>
        <taxon>Pseudomonadati</taxon>
        <taxon>Planctomycetota</taxon>
        <taxon>Planctomycetia</taxon>
        <taxon>Pirellulales</taxon>
        <taxon>Lacipirellulaceae</taxon>
        <taxon>Aeoliella</taxon>
    </lineage>
</organism>
<dbReference type="EMBL" id="JAMXLR010000089">
    <property type="protein sequence ID" value="MCO6047099.1"/>
    <property type="molecule type" value="Genomic_DNA"/>
</dbReference>
<evidence type="ECO:0000313" key="4">
    <source>
        <dbReference type="EMBL" id="MCO6047099.1"/>
    </source>
</evidence>
<comment type="caution">
    <text evidence="4">The sequence shown here is derived from an EMBL/GenBank/DDBJ whole genome shotgun (WGS) entry which is preliminary data.</text>
</comment>
<dbReference type="SUPFAM" id="SSF54826">
    <property type="entry name" value="Enolase N-terminal domain-like"/>
    <property type="match status" value="1"/>
</dbReference>